<reference evidence="2 3" key="1">
    <citation type="journal article" date="2015" name="Nature">
        <title>rRNA introns, odd ribosomes, and small enigmatic genomes across a large radiation of phyla.</title>
        <authorList>
            <person name="Brown C.T."/>
            <person name="Hug L.A."/>
            <person name="Thomas B.C."/>
            <person name="Sharon I."/>
            <person name="Castelle C.J."/>
            <person name="Singh A."/>
            <person name="Wilkins M.J."/>
            <person name="Williams K.H."/>
            <person name="Banfield J.F."/>
        </authorList>
    </citation>
    <scope>NUCLEOTIDE SEQUENCE [LARGE SCALE GENOMIC DNA]</scope>
</reference>
<proteinExistence type="predicted"/>
<sequence>MKNINTGQSLIELVIALAIGGIFITAATSSIYLILRNSSEVRMNQIATFLAQEYFDNLNSISYSKWLEIYCPPSGVCPGGSKDSGSQFYLIPSGTTYALETGASSTIIEGENFTRYFSIENVNRDSCGIGDITSVAASPSCVFWPSSGEVLDDPSTQKITIKVGWKNNGSLIRSVYLTRHQNFNFRQSYWSGGSGQDFFTTSTGATVINDKFTVSTNMSFFSSDGGYIQQSSTLTEANLTSSIYEFLNQSTGQNNAAINTISWLGNLNGNPSESVKFQIAAISSPSGPWDYKGPDGTSGSYYNTSGPSVVIPVNLQYNNNYRYFRYKIFLSNSGQPYGPRVDEVNISWSP</sequence>
<dbReference type="AlphaFoldDB" id="A0A0G0CXU9"/>
<evidence type="ECO:0000313" key="3">
    <source>
        <dbReference type="Proteomes" id="UP000186383"/>
    </source>
</evidence>
<dbReference type="InterPro" id="IPR012902">
    <property type="entry name" value="N_methyl_site"/>
</dbReference>
<keyword evidence="1" id="KW-1133">Transmembrane helix</keyword>
<gene>
    <name evidence="2" type="ORF">UR88_C0004G0005</name>
</gene>
<evidence type="ECO:0008006" key="4">
    <source>
        <dbReference type="Google" id="ProtNLM"/>
    </source>
</evidence>
<evidence type="ECO:0000313" key="2">
    <source>
        <dbReference type="EMBL" id="KKP85898.1"/>
    </source>
</evidence>
<comment type="caution">
    <text evidence="2">The sequence shown here is derived from an EMBL/GenBank/DDBJ whole genome shotgun (WGS) entry which is preliminary data.</text>
</comment>
<protein>
    <recommendedName>
        <fullName evidence="4">Prepilin-type N-terminal cleavage/methylation domain-containing protein</fullName>
    </recommendedName>
</protein>
<dbReference type="Pfam" id="PF07963">
    <property type="entry name" value="N_methyl"/>
    <property type="match status" value="1"/>
</dbReference>
<accession>A0A0G0CXU9</accession>
<feature type="transmembrane region" description="Helical" evidence="1">
    <location>
        <begin position="13"/>
        <end position="35"/>
    </location>
</feature>
<organism evidence="2 3">
    <name type="scientific">Candidatus Nomurabacteria bacterium GW2011_GWA1_35_8</name>
    <dbReference type="NCBI Taxonomy" id="1618727"/>
    <lineage>
        <taxon>Bacteria</taxon>
        <taxon>Candidatus Nomuraibacteriota</taxon>
    </lineage>
</organism>
<evidence type="ECO:0000256" key="1">
    <source>
        <dbReference type="SAM" id="Phobius"/>
    </source>
</evidence>
<keyword evidence="1" id="KW-0812">Transmembrane</keyword>
<dbReference type="Proteomes" id="UP000186383">
    <property type="component" value="Unassembled WGS sequence"/>
</dbReference>
<name>A0A0G0CXU9_9BACT</name>
<dbReference type="EMBL" id="LBQW01000004">
    <property type="protein sequence ID" value="KKP85898.1"/>
    <property type="molecule type" value="Genomic_DNA"/>
</dbReference>
<keyword evidence="1" id="KW-0472">Membrane</keyword>